<dbReference type="InterPro" id="IPR045886">
    <property type="entry name" value="ThiF/MoeB/HesA"/>
</dbReference>
<keyword evidence="3" id="KW-1185">Reference proteome</keyword>
<dbReference type="InterPro" id="IPR035985">
    <property type="entry name" value="Ubiquitin-activating_enz"/>
</dbReference>
<protein>
    <submittedName>
        <fullName evidence="2">tRNA A37 threonylcarbamoyladenosine dehydratase</fullName>
    </submittedName>
</protein>
<dbReference type="Proteomes" id="UP000294682">
    <property type="component" value="Unassembled WGS sequence"/>
</dbReference>
<accession>A0A9X8UK26</accession>
<proteinExistence type="predicted"/>
<dbReference type="GO" id="GO:0061504">
    <property type="term" value="P:cyclic threonylcarbamoyladenosine biosynthetic process"/>
    <property type="evidence" value="ECO:0007669"/>
    <property type="project" value="TreeGrafter"/>
</dbReference>
<gene>
    <name evidence="2" type="ORF">EDD78_10360</name>
</gene>
<dbReference type="SUPFAM" id="SSF69572">
    <property type="entry name" value="Activating enzymes of the ubiquitin-like proteins"/>
    <property type="match status" value="1"/>
</dbReference>
<evidence type="ECO:0000313" key="2">
    <source>
        <dbReference type="EMBL" id="TCL44023.1"/>
    </source>
</evidence>
<dbReference type="PANTHER" id="PTHR43267">
    <property type="entry name" value="TRNA THREONYLCARBAMOYLADENOSINE DEHYDRATASE"/>
    <property type="match status" value="1"/>
</dbReference>
<dbReference type="InterPro" id="IPR000594">
    <property type="entry name" value="ThiF_NAD_FAD-bd"/>
</dbReference>
<sequence length="242" mass="26014">MDQWLCRTGLLLGEEGLRCLAGAKVALLGLGGVGGSCAEALCRAGVGSLMLVDNDEVSLSNLNRQLIATLDTIGRPKTEAVAGRLRSINPQICLTLCRQFYLPENSSFLYGWQPDLVLDAIDTVTAKLHLAQECRRLGIPLVSCLGTGNRLSPQCLTAGDITETVSTGCPLARVMRRELRRRGIEHLRVVYSTEPAQKAVVPDDENTGRHPPGSISFVPPVAGYILAAEGVRLLLGRADENK</sequence>
<dbReference type="Pfam" id="PF00899">
    <property type="entry name" value="ThiF"/>
    <property type="match status" value="1"/>
</dbReference>
<comment type="caution">
    <text evidence="2">The sequence shown here is derived from an EMBL/GenBank/DDBJ whole genome shotgun (WGS) entry which is preliminary data.</text>
</comment>
<dbReference type="GO" id="GO:0061503">
    <property type="term" value="F:tRNA threonylcarbamoyladenosine dehydratase"/>
    <property type="evidence" value="ECO:0007669"/>
    <property type="project" value="TreeGrafter"/>
</dbReference>
<organism evidence="2 3">
    <name type="scientific">Harryflintia acetispora</name>
    <dbReference type="NCBI Taxonomy" id="1849041"/>
    <lineage>
        <taxon>Bacteria</taxon>
        <taxon>Bacillati</taxon>
        <taxon>Bacillota</taxon>
        <taxon>Clostridia</taxon>
        <taxon>Eubacteriales</taxon>
        <taxon>Oscillospiraceae</taxon>
        <taxon>Harryflintia</taxon>
    </lineage>
</organism>
<dbReference type="RefSeq" id="WP_132084167.1">
    <property type="nucleotide sequence ID" value="NZ_SLUK01000003.1"/>
</dbReference>
<name>A0A9X8UK26_9FIRM</name>
<feature type="domain" description="THIF-type NAD/FAD binding fold" evidence="1">
    <location>
        <begin position="11"/>
        <end position="240"/>
    </location>
</feature>
<evidence type="ECO:0000313" key="3">
    <source>
        <dbReference type="Proteomes" id="UP000294682"/>
    </source>
</evidence>
<dbReference type="Gene3D" id="3.40.50.720">
    <property type="entry name" value="NAD(P)-binding Rossmann-like Domain"/>
    <property type="match status" value="1"/>
</dbReference>
<evidence type="ECO:0000259" key="1">
    <source>
        <dbReference type="Pfam" id="PF00899"/>
    </source>
</evidence>
<dbReference type="GO" id="GO:0008641">
    <property type="term" value="F:ubiquitin-like modifier activating enzyme activity"/>
    <property type="evidence" value="ECO:0007669"/>
    <property type="project" value="InterPro"/>
</dbReference>
<reference evidence="2 3" key="1">
    <citation type="submission" date="2019-03" db="EMBL/GenBank/DDBJ databases">
        <title>Genomic Encyclopedia of Type Strains, Phase IV (KMG-IV): sequencing the most valuable type-strain genomes for metagenomic binning, comparative biology and taxonomic classification.</title>
        <authorList>
            <person name="Goeker M."/>
        </authorList>
    </citation>
    <scope>NUCLEOTIDE SEQUENCE [LARGE SCALE GENOMIC DNA]</scope>
    <source>
        <strain evidence="2 3">DSM 100433</strain>
    </source>
</reference>
<dbReference type="AlphaFoldDB" id="A0A9X8UK26"/>
<dbReference type="PANTHER" id="PTHR43267:SF1">
    <property type="entry name" value="TRNA THREONYLCARBAMOYLADENOSINE DEHYDRATASE"/>
    <property type="match status" value="1"/>
</dbReference>
<dbReference type="EMBL" id="SLUK01000003">
    <property type="protein sequence ID" value="TCL44023.1"/>
    <property type="molecule type" value="Genomic_DNA"/>
</dbReference>